<accession>A0A5B6VZ55</accession>
<dbReference type="Proteomes" id="UP000325315">
    <property type="component" value="Unassembled WGS sequence"/>
</dbReference>
<dbReference type="EMBL" id="SMMG02000005">
    <property type="protein sequence ID" value="KAA3474600.1"/>
    <property type="molecule type" value="Genomic_DNA"/>
</dbReference>
<dbReference type="OrthoDB" id="1002363at2759"/>
<protein>
    <submittedName>
        <fullName evidence="1">Gag-pol polyprotein</fullName>
    </submittedName>
</protein>
<sequence length="188" mass="22210">MPYYMVIFRGKLTWSKHQSLLLKRRMGKSVNNQNPQARFLIFSEVVQAFRLKKDLGKLKYFLGIEVKRSKKGVFLSQRKYTLDLMTKIGRLRCKPCRTPIEPDIQLIKEDGDLFEDHENQFISSPTVKHWPALEHIIGYLKRAPRHKLLYENYGNNNIKYFLGADWTGPKMDIVFCGRKSNFLKKQEI</sequence>
<name>A0A5B6VZ55_9ROSI</name>
<reference evidence="2" key="1">
    <citation type="journal article" date="2019" name="Plant Biotechnol. J.">
        <title>Genome sequencing of the Australian wild diploid species Gossypium australe highlights disease resistance and delayed gland morphogenesis.</title>
        <authorList>
            <person name="Cai Y."/>
            <person name="Cai X."/>
            <person name="Wang Q."/>
            <person name="Wang P."/>
            <person name="Zhang Y."/>
            <person name="Cai C."/>
            <person name="Xu Y."/>
            <person name="Wang K."/>
            <person name="Zhou Z."/>
            <person name="Wang C."/>
            <person name="Geng S."/>
            <person name="Li B."/>
            <person name="Dong Q."/>
            <person name="Hou Y."/>
            <person name="Wang H."/>
            <person name="Ai P."/>
            <person name="Liu Z."/>
            <person name="Yi F."/>
            <person name="Sun M."/>
            <person name="An G."/>
            <person name="Cheng J."/>
            <person name="Zhang Y."/>
            <person name="Shi Q."/>
            <person name="Xie Y."/>
            <person name="Shi X."/>
            <person name="Chang Y."/>
            <person name="Huang F."/>
            <person name="Chen Y."/>
            <person name="Hong S."/>
            <person name="Mi L."/>
            <person name="Sun Q."/>
            <person name="Zhang L."/>
            <person name="Zhou B."/>
            <person name="Peng R."/>
            <person name="Zhang X."/>
            <person name="Liu F."/>
        </authorList>
    </citation>
    <scope>NUCLEOTIDE SEQUENCE [LARGE SCALE GENOMIC DNA]</scope>
    <source>
        <strain evidence="2">cv. PA1801</strain>
    </source>
</reference>
<organism evidence="1 2">
    <name type="scientific">Gossypium australe</name>
    <dbReference type="NCBI Taxonomy" id="47621"/>
    <lineage>
        <taxon>Eukaryota</taxon>
        <taxon>Viridiplantae</taxon>
        <taxon>Streptophyta</taxon>
        <taxon>Embryophyta</taxon>
        <taxon>Tracheophyta</taxon>
        <taxon>Spermatophyta</taxon>
        <taxon>Magnoliopsida</taxon>
        <taxon>eudicotyledons</taxon>
        <taxon>Gunneridae</taxon>
        <taxon>Pentapetalae</taxon>
        <taxon>rosids</taxon>
        <taxon>malvids</taxon>
        <taxon>Malvales</taxon>
        <taxon>Malvaceae</taxon>
        <taxon>Malvoideae</taxon>
        <taxon>Gossypium</taxon>
    </lineage>
</organism>
<keyword evidence="2" id="KW-1185">Reference proteome</keyword>
<gene>
    <name evidence="1" type="ORF">EPI10_024869</name>
</gene>
<proteinExistence type="predicted"/>
<dbReference type="AlphaFoldDB" id="A0A5B6VZ55"/>
<evidence type="ECO:0000313" key="1">
    <source>
        <dbReference type="EMBL" id="KAA3474600.1"/>
    </source>
</evidence>
<evidence type="ECO:0000313" key="2">
    <source>
        <dbReference type="Proteomes" id="UP000325315"/>
    </source>
</evidence>
<comment type="caution">
    <text evidence="1">The sequence shown here is derived from an EMBL/GenBank/DDBJ whole genome shotgun (WGS) entry which is preliminary data.</text>
</comment>